<name>A0A369JBF4_HYPMA</name>
<proteinExistence type="predicted"/>
<evidence type="ECO:0000313" key="1">
    <source>
        <dbReference type="EMBL" id="RDB17043.1"/>
    </source>
</evidence>
<dbReference type="AlphaFoldDB" id="A0A369JBF4"/>
<protein>
    <submittedName>
        <fullName evidence="1">Uncharacterized protein</fullName>
    </submittedName>
</protein>
<dbReference type="Proteomes" id="UP000076154">
    <property type="component" value="Unassembled WGS sequence"/>
</dbReference>
<dbReference type="EMBL" id="LUEZ02000119">
    <property type="protein sequence ID" value="RDB17043.1"/>
    <property type="molecule type" value="Genomic_DNA"/>
</dbReference>
<comment type="caution">
    <text evidence="1">The sequence shown here is derived from an EMBL/GenBank/DDBJ whole genome shotgun (WGS) entry which is preliminary data.</text>
</comment>
<accession>A0A369JBF4</accession>
<reference evidence="1" key="1">
    <citation type="submission" date="2018-04" db="EMBL/GenBank/DDBJ databases">
        <title>Whole genome sequencing of Hypsizygus marmoreus.</title>
        <authorList>
            <person name="Choi I.-G."/>
            <person name="Min B."/>
            <person name="Kim J.-G."/>
            <person name="Kim S."/>
            <person name="Oh Y.-L."/>
            <person name="Kong W.-S."/>
            <person name="Park H."/>
            <person name="Jeong J."/>
            <person name="Song E.-S."/>
        </authorList>
    </citation>
    <scope>NUCLEOTIDE SEQUENCE [LARGE SCALE GENOMIC DNA]</scope>
    <source>
        <strain evidence="1">51987-8</strain>
    </source>
</reference>
<evidence type="ECO:0000313" key="2">
    <source>
        <dbReference type="Proteomes" id="UP000076154"/>
    </source>
</evidence>
<sequence>MRSNWKHTRCIKELQKRYTQSQGHSLKNLVFITDLNIKPSCIYTERVVDSGELEDFECKPRRLFMAKRREVILSHLEAE</sequence>
<dbReference type="InParanoid" id="A0A369JBF4"/>
<keyword evidence="2" id="KW-1185">Reference proteome</keyword>
<organism evidence="1 2">
    <name type="scientific">Hypsizygus marmoreus</name>
    <name type="common">White beech mushroom</name>
    <name type="synonym">Agaricus marmoreus</name>
    <dbReference type="NCBI Taxonomy" id="39966"/>
    <lineage>
        <taxon>Eukaryota</taxon>
        <taxon>Fungi</taxon>
        <taxon>Dikarya</taxon>
        <taxon>Basidiomycota</taxon>
        <taxon>Agaricomycotina</taxon>
        <taxon>Agaricomycetes</taxon>
        <taxon>Agaricomycetidae</taxon>
        <taxon>Agaricales</taxon>
        <taxon>Tricholomatineae</taxon>
        <taxon>Lyophyllaceae</taxon>
        <taxon>Hypsizygus</taxon>
    </lineage>
</organism>
<gene>
    <name evidence="1" type="ORF">Hypma_002036</name>
</gene>